<feature type="compositionally biased region" description="Basic residues" evidence="1">
    <location>
        <begin position="1"/>
        <end position="22"/>
    </location>
</feature>
<organism evidence="2">
    <name type="scientific">viral metagenome</name>
    <dbReference type="NCBI Taxonomy" id="1070528"/>
    <lineage>
        <taxon>unclassified sequences</taxon>
        <taxon>metagenomes</taxon>
        <taxon>organismal metagenomes</taxon>
    </lineage>
</organism>
<protein>
    <submittedName>
        <fullName evidence="2">Uncharacterized protein</fullName>
    </submittedName>
</protein>
<accession>A0A6C0IHZ5</accession>
<proteinExistence type="predicted"/>
<evidence type="ECO:0000313" key="2">
    <source>
        <dbReference type="EMBL" id="QHT92036.1"/>
    </source>
</evidence>
<name>A0A6C0IHZ5_9ZZZZ</name>
<feature type="region of interest" description="Disordered" evidence="1">
    <location>
        <begin position="1"/>
        <end position="25"/>
    </location>
</feature>
<sequence length="386" mass="44980">MSKTNKHKGKMKIKIKQNKTKKNNKEKEIILPNLTPLTDRKISDYIAKGINSSSYRPSINQFLVSLRTIRRNEITDCNNKLAFELKEPLKIGILTKSGVTNCIHYNTPEAKKFLLRNLTANKHIDTSKIIPPIQSQGNCWFNTMFVSFFVSDKGRKFFHYFRQLMIEGKQNDGTIIPEKLRDAFALLNYGVEACLTGNQYAYELNTNSIIKQIYKSIPAKYKEKIYNVDEAGNPLYYYFSILNYLNNVPLLLVFVNSCNNNWKQLLLDKLNNITHLPHIIVLEVYKKDSKDFNTKPASFTFKNASYKLDSSAIIDKSGQHFCAHITCEGKEYGYDGMSFHRLVKMKWKNKLNNDFNWQFEGTKDYDGTPLEWNYTNGYQLLMYYRV</sequence>
<evidence type="ECO:0000256" key="1">
    <source>
        <dbReference type="SAM" id="MobiDB-lite"/>
    </source>
</evidence>
<reference evidence="2" key="1">
    <citation type="journal article" date="2020" name="Nature">
        <title>Giant virus diversity and host interactions through global metagenomics.</title>
        <authorList>
            <person name="Schulz F."/>
            <person name="Roux S."/>
            <person name="Paez-Espino D."/>
            <person name="Jungbluth S."/>
            <person name="Walsh D.A."/>
            <person name="Denef V.J."/>
            <person name="McMahon K.D."/>
            <person name="Konstantinidis K.T."/>
            <person name="Eloe-Fadrosh E.A."/>
            <person name="Kyrpides N.C."/>
            <person name="Woyke T."/>
        </authorList>
    </citation>
    <scope>NUCLEOTIDE SEQUENCE</scope>
    <source>
        <strain evidence="2">GVMAG-M-3300023184-86</strain>
    </source>
</reference>
<dbReference type="AlphaFoldDB" id="A0A6C0IHZ5"/>
<dbReference type="EMBL" id="MN740174">
    <property type="protein sequence ID" value="QHT92036.1"/>
    <property type="molecule type" value="Genomic_DNA"/>
</dbReference>